<feature type="transmembrane region" description="Helical" evidence="1">
    <location>
        <begin position="16"/>
        <end position="38"/>
    </location>
</feature>
<keyword evidence="1" id="KW-0812">Transmembrane</keyword>
<evidence type="ECO:0000313" key="3">
    <source>
        <dbReference type="Proteomes" id="UP000274391"/>
    </source>
</evidence>
<protein>
    <recommendedName>
        <fullName evidence="4">Multidrug ABC transporter ATPase</fullName>
    </recommendedName>
</protein>
<organism evidence="2 3">
    <name type="scientific">Gulosibacter macacae</name>
    <dbReference type="NCBI Taxonomy" id="2488791"/>
    <lineage>
        <taxon>Bacteria</taxon>
        <taxon>Bacillati</taxon>
        <taxon>Actinomycetota</taxon>
        <taxon>Actinomycetes</taxon>
        <taxon>Micrococcales</taxon>
        <taxon>Microbacteriaceae</taxon>
        <taxon>Gulosibacter</taxon>
    </lineage>
</organism>
<reference evidence="2 3" key="1">
    <citation type="submission" date="2018-11" db="EMBL/GenBank/DDBJ databases">
        <title>YIM 102482-1 draft genome.</title>
        <authorList>
            <person name="Li G."/>
            <person name="Jiang Y."/>
        </authorList>
    </citation>
    <scope>NUCLEOTIDE SEQUENCE [LARGE SCALE GENOMIC DNA]</scope>
    <source>
        <strain evidence="2 3">YIM 102482-1</strain>
    </source>
</reference>
<evidence type="ECO:0000313" key="2">
    <source>
        <dbReference type="EMBL" id="RRJ87476.1"/>
    </source>
</evidence>
<dbReference type="OrthoDB" id="4990996at2"/>
<evidence type="ECO:0008006" key="4">
    <source>
        <dbReference type="Google" id="ProtNLM"/>
    </source>
</evidence>
<dbReference type="EMBL" id="RQVS01000004">
    <property type="protein sequence ID" value="RRJ87476.1"/>
    <property type="molecule type" value="Genomic_DNA"/>
</dbReference>
<keyword evidence="1" id="KW-1133">Transmembrane helix</keyword>
<name>A0A3P3W0R8_9MICO</name>
<sequence length="89" mass="9721">MSISRADAPTSRLERILAISSVVIAVLALVSLIVLLLVPAFGFEFGNPPAWYWDALLAVAYYGFPVAFILVVTLIVMRMVANRRANRAA</sequence>
<comment type="caution">
    <text evidence="2">The sequence shown here is derived from an EMBL/GenBank/DDBJ whole genome shotgun (WGS) entry which is preliminary data.</text>
</comment>
<keyword evidence="3" id="KW-1185">Reference proteome</keyword>
<dbReference type="RefSeq" id="WP_124970328.1">
    <property type="nucleotide sequence ID" value="NZ_RQVS01000004.1"/>
</dbReference>
<feature type="transmembrane region" description="Helical" evidence="1">
    <location>
        <begin position="50"/>
        <end position="77"/>
    </location>
</feature>
<dbReference type="Proteomes" id="UP000274391">
    <property type="component" value="Unassembled WGS sequence"/>
</dbReference>
<gene>
    <name evidence="2" type="ORF">EG850_04020</name>
</gene>
<accession>A0A3P3W0R8</accession>
<dbReference type="AlphaFoldDB" id="A0A3P3W0R8"/>
<proteinExistence type="predicted"/>
<keyword evidence="1" id="KW-0472">Membrane</keyword>
<evidence type="ECO:0000256" key="1">
    <source>
        <dbReference type="SAM" id="Phobius"/>
    </source>
</evidence>